<feature type="domain" description="Ubiquitin-like" evidence="1">
    <location>
        <begin position="4"/>
        <end position="74"/>
    </location>
</feature>
<dbReference type="SMART" id="SM00213">
    <property type="entry name" value="UBQ"/>
    <property type="match status" value="1"/>
</dbReference>
<dbReference type="AlphaFoldDB" id="A0A5J4WED8"/>
<accession>A0A5J4WED8</accession>
<dbReference type="Proteomes" id="UP000324800">
    <property type="component" value="Unassembled WGS sequence"/>
</dbReference>
<protein>
    <recommendedName>
        <fullName evidence="1">Ubiquitin-like domain-containing protein</fullName>
    </recommendedName>
</protein>
<evidence type="ECO:0000313" key="2">
    <source>
        <dbReference type="EMBL" id="KAA6393271.1"/>
    </source>
</evidence>
<organism evidence="2 3">
    <name type="scientific">Streblomastix strix</name>
    <dbReference type="NCBI Taxonomy" id="222440"/>
    <lineage>
        <taxon>Eukaryota</taxon>
        <taxon>Metamonada</taxon>
        <taxon>Preaxostyla</taxon>
        <taxon>Oxymonadida</taxon>
        <taxon>Streblomastigidae</taxon>
        <taxon>Streblomastix</taxon>
    </lineage>
</organism>
<reference evidence="2 3" key="1">
    <citation type="submission" date="2019-03" db="EMBL/GenBank/DDBJ databases">
        <title>Single cell metagenomics reveals metabolic interactions within the superorganism composed of flagellate Streblomastix strix and complex community of Bacteroidetes bacteria on its surface.</title>
        <authorList>
            <person name="Treitli S.C."/>
            <person name="Kolisko M."/>
            <person name="Husnik F."/>
            <person name="Keeling P."/>
            <person name="Hampl V."/>
        </authorList>
    </citation>
    <scope>NUCLEOTIDE SEQUENCE [LARGE SCALE GENOMIC DNA]</scope>
    <source>
        <strain evidence="2">ST1C</strain>
    </source>
</reference>
<dbReference type="PROSITE" id="PS50053">
    <property type="entry name" value="UBIQUITIN_2"/>
    <property type="match status" value="1"/>
</dbReference>
<dbReference type="InterPro" id="IPR000626">
    <property type="entry name" value="Ubiquitin-like_dom"/>
</dbReference>
<dbReference type="OrthoDB" id="428577at2759"/>
<name>A0A5J4WED8_9EUKA</name>
<dbReference type="CDD" id="cd17039">
    <property type="entry name" value="Ubl_ubiquitin_like"/>
    <property type="match status" value="1"/>
</dbReference>
<comment type="caution">
    <text evidence="2">The sequence shown here is derived from an EMBL/GenBank/DDBJ whole genome shotgun (WGS) entry which is preliminary data.</text>
</comment>
<dbReference type="Gene3D" id="3.10.20.90">
    <property type="entry name" value="Phosphatidylinositol 3-kinase Catalytic Subunit, Chain A, domain 1"/>
    <property type="match status" value="1"/>
</dbReference>
<evidence type="ECO:0000313" key="3">
    <source>
        <dbReference type="Proteomes" id="UP000324800"/>
    </source>
</evidence>
<dbReference type="Pfam" id="PF00240">
    <property type="entry name" value="ubiquitin"/>
    <property type="match status" value="1"/>
</dbReference>
<dbReference type="InterPro" id="IPR029071">
    <property type="entry name" value="Ubiquitin-like_domsf"/>
</dbReference>
<sequence length="74" mass="8331">MAAIQINVKPPSGKTFQVTIPKDYYVEDLQFIIYEVAKISTVGIPLYLDGKELEEGHFLSEYNIQPGSTVLIKQ</sequence>
<proteinExistence type="predicted"/>
<evidence type="ECO:0000259" key="1">
    <source>
        <dbReference type="PROSITE" id="PS50053"/>
    </source>
</evidence>
<dbReference type="SUPFAM" id="SSF54236">
    <property type="entry name" value="Ubiquitin-like"/>
    <property type="match status" value="1"/>
</dbReference>
<dbReference type="EMBL" id="SNRW01002285">
    <property type="protein sequence ID" value="KAA6393271.1"/>
    <property type="molecule type" value="Genomic_DNA"/>
</dbReference>
<gene>
    <name evidence="2" type="ORF">EZS28_011201</name>
</gene>